<feature type="transmembrane region" description="Helical" evidence="12">
    <location>
        <begin position="58"/>
        <end position="78"/>
    </location>
</feature>
<feature type="transmembrane region" description="Helical" evidence="12">
    <location>
        <begin position="333"/>
        <end position="359"/>
    </location>
</feature>
<protein>
    <submittedName>
        <fullName evidence="15">PTS alpha-glucoside transporter subunit IIBC</fullName>
    </submittedName>
</protein>
<evidence type="ECO:0000256" key="6">
    <source>
        <dbReference type="ARBA" id="ARBA00022683"/>
    </source>
</evidence>
<evidence type="ECO:0000256" key="7">
    <source>
        <dbReference type="ARBA" id="ARBA00022692"/>
    </source>
</evidence>
<gene>
    <name evidence="15" type="ORF">DWV06_15280</name>
</gene>
<evidence type="ECO:0000256" key="2">
    <source>
        <dbReference type="ARBA" id="ARBA00022448"/>
    </source>
</evidence>
<dbReference type="Pfam" id="PF00367">
    <property type="entry name" value="PTS_EIIB"/>
    <property type="match status" value="1"/>
</dbReference>
<evidence type="ECO:0000256" key="3">
    <source>
        <dbReference type="ARBA" id="ARBA00022475"/>
    </source>
</evidence>
<comment type="subcellular location">
    <subcellularLocation>
        <location evidence="1">Cell membrane</location>
        <topology evidence="1">Multi-pass membrane protein</topology>
    </subcellularLocation>
</comment>
<keyword evidence="6" id="KW-0598">Phosphotransferase system</keyword>
<dbReference type="CDD" id="cd00212">
    <property type="entry name" value="PTS_IIB_glc"/>
    <property type="match status" value="1"/>
</dbReference>
<evidence type="ECO:0000259" key="13">
    <source>
        <dbReference type="PROSITE" id="PS51098"/>
    </source>
</evidence>
<keyword evidence="5" id="KW-0808">Transferase</keyword>
<evidence type="ECO:0000256" key="10">
    <source>
        <dbReference type="ARBA" id="ARBA00023136"/>
    </source>
</evidence>
<feature type="transmembrane region" description="Helical" evidence="12">
    <location>
        <begin position="202"/>
        <end position="218"/>
    </location>
</feature>
<feature type="domain" description="PTS EIIC type-1" evidence="14">
    <location>
        <begin position="1"/>
        <end position="415"/>
    </location>
</feature>
<accession>A0A371ASX6</accession>
<sequence length="520" mass="57237">MMEKVQRFGGAMFTPVLLFAFAGIMVGISSVCKNTDIVGALANETTLWFKIWSVVESGSWTIFKNMPLVFVVALPIGLAKKQNARACLEALVIFLTFNYFLNQIFTFWGDSFGVVFESGRTGITTVAGIQTLDMGMIGAILISSIVVYIHNRFFDTELPEFLGIFKGSTFVYMICFFVMIPVAFLVALIWPKVQMGISSMQNFIAGSGTAGVGIYAFLNRILIPTGLHHFVYSPFQFDNLVVDGGIASYWMQHLNEFANSTKSLKELFPQGGFALYGMEKMFGSIGIALAIYSTARKENRKKVAGLLIPATLTAVLCGVTEPLEFTFLFEAPVLFLVHSILSALLDMTCYIFGVVGYFVGGGIEFAASNWIPLGASHGITYVIQFIIGFVFIGIYVVVFRFLILKFNFRTPGREEQGEETKLFTKADYKEKKAAEKGSSSDDYTTKAQAFLDALGGKDNISEVNNCATRLRVSVKDESLVQDPQAFKSAGAHGAVINGTSIQIIIGLKVVRVREEFEKLL</sequence>
<dbReference type="InterPro" id="IPR013013">
    <property type="entry name" value="PTS_EIIC_1"/>
</dbReference>
<keyword evidence="7 12" id="KW-0812">Transmembrane</keyword>
<dbReference type="NCBIfam" id="TIGR00826">
    <property type="entry name" value="EIIB_glc"/>
    <property type="match status" value="1"/>
</dbReference>
<keyword evidence="10 12" id="KW-0472">Membrane</keyword>
<dbReference type="PANTHER" id="PTHR30009">
    <property type="entry name" value="CYTOCHROME C-TYPE SYNTHESIS PROTEIN AND PTS TRANSMEMBRANE COMPONENT"/>
    <property type="match status" value="1"/>
</dbReference>
<feature type="domain" description="PTS EIIB type-1" evidence="13">
    <location>
        <begin position="444"/>
        <end position="520"/>
    </location>
</feature>
<dbReference type="InterPro" id="IPR010975">
    <property type="entry name" value="PTS_IIBC_a_glc"/>
</dbReference>
<evidence type="ECO:0000256" key="8">
    <source>
        <dbReference type="ARBA" id="ARBA00022777"/>
    </source>
</evidence>
<dbReference type="GO" id="GO:0009401">
    <property type="term" value="P:phosphoenolpyruvate-dependent sugar phosphotransferase system"/>
    <property type="evidence" value="ECO:0007669"/>
    <property type="project" value="UniProtKB-KW"/>
</dbReference>
<dbReference type="InterPro" id="IPR003352">
    <property type="entry name" value="PTS_EIIC"/>
</dbReference>
<dbReference type="PROSITE" id="PS01035">
    <property type="entry name" value="PTS_EIIB_TYPE_1_CYS"/>
    <property type="match status" value="1"/>
</dbReference>
<keyword evidence="8" id="KW-0418">Kinase</keyword>
<dbReference type="NCBIfam" id="TIGR02005">
    <property type="entry name" value="PTS-IIBC-alpha"/>
    <property type="match status" value="1"/>
</dbReference>
<organism evidence="15 16">
    <name type="scientific">Anaerosacchariphilus polymeriproducens</name>
    <dbReference type="NCBI Taxonomy" id="1812858"/>
    <lineage>
        <taxon>Bacteria</taxon>
        <taxon>Bacillati</taxon>
        <taxon>Bacillota</taxon>
        <taxon>Clostridia</taxon>
        <taxon>Lachnospirales</taxon>
        <taxon>Lachnospiraceae</taxon>
        <taxon>Anaerosacchariphilus</taxon>
    </lineage>
</organism>
<feature type="transmembrane region" description="Helical" evidence="12">
    <location>
        <begin position="379"/>
        <end position="403"/>
    </location>
</feature>
<dbReference type="GO" id="GO:0016301">
    <property type="term" value="F:kinase activity"/>
    <property type="evidence" value="ECO:0007669"/>
    <property type="project" value="UniProtKB-KW"/>
</dbReference>
<keyword evidence="4" id="KW-0762">Sugar transport</keyword>
<dbReference type="GO" id="GO:0090563">
    <property type="term" value="F:protein-phosphocysteine-sugar phosphotransferase activity"/>
    <property type="evidence" value="ECO:0007669"/>
    <property type="project" value="TreeGrafter"/>
</dbReference>
<dbReference type="InterPro" id="IPR050429">
    <property type="entry name" value="PTS_Glucose_EIICBA"/>
</dbReference>
<evidence type="ECO:0000256" key="9">
    <source>
        <dbReference type="ARBA" id="ARBA00022989"/>
    </source>
</evidence>
<name>A0A371ASX6_9FIRM</name>
<evidence type="ECO:0000313" key="16">
    <source>
        <dbReference type="Proteomes" id="UP000255036"/>
    </source>
</evidence>
<dbReference type="AlphaFoldDB" id="A0A371ASX6"/>
<dbReference type="OrthoDB" id="9764327at2"/>
<feature type="active site" description="Phosphocysteine intermediate; for EIIB activity" evidence="11">
    <location>
        <position position="466"/>
    </location>
</feature>
<feature type="transmembrane region" description="Helical" evidence="12">
    <location>
        <begin position="129"/>
        <end position="149"/>
    </location>
</feature>
<dbReference type="SUPFAM" id="SSF55604">
    <property type="entry name" value="Glucose permease domain IIB"/>
    <property type="match status" value="1"/>
</dbReference>
<evidence type="ECO:0000259" key="14">
    <source>
        <dbReference type="PROSITE" id="PS51103"/>
    </source>
</evidence>
<proteinExistence type="predicted"/>
<dbReference type="PROSITE" id="PS51103">
    <property type="entry name" value="PTS_EIIC_TYPE_1"/>
    <property type="match status" value="1"/>
</dbReference>
<keyword evidence="2" id="KW-0813">Transport</keyword>
<dbReference type="Pfam" id="PF02378">
    <property type="entry name" value="PTS_EIIC"/>
    <property type="match status" value="1"/>
</dbReference>
<keyword evidence="9 12" id="KW-1133">Transmembrane helix</keyword>
<evidence type="ECO:0000256" key="5">
    <source>
        <dbReference type="ARBA" id="ARBA00022679"/>
    </source>
</evidence>
<dbReference type="PROSITE" id="PS51098">
    <property type="entry name" value="PTS_EIIB_TYPE_1"/>
    <property type="match status" value="1"/>
</dbReference>
<evidence type="ECO:0000256" key="12">
    <source>
        <dbReference type="SAM" id="Phobius"/>
    </source>
</evidence>
<reference evidence="15 16" key="1">
    <citation type="submission" date="2018-07" db="EMBL/GenBank/DDBJ databases">
        <title>Anaerosacharophilus polymeroproducens gen. nov. sp. nov., an anaerobic bacterium isolated from salt field.</title>
        <authorList>
            <person name="Kim W."/>
            <person name="Yang S.-H."/>
            <person name="Oh J."/>
            <person name="Lee J.-H."/>
            <person name="Kwon K.K."/>
        </authorList>
    </citation>
    <scope>NUCLEOTIDE SEQUENCE [LARGE SCALE GENOMIC DNA]</scope>
    <source>
        <strain evidence="15 16">MCWD5</strain>
    </source>
</reference>
<dbReference type="Gene3D" id="3.30.1360.60">
    <property type="entry name" value="Glucose permease domain IIB"/>
    <property type="match status" value="1"/>
</dbReference>
<dbReference type="PANTHER" id="PTHR30009:SF12">
    <property type="entry name" value="PHOSPHOTRANSFERASE IIC COMPONENT GLVC"/>
    <property type="match status" value="1"/>
</dbReference>
<dbReference type="InterPro" id="IPR036878">
    <property type="entry name" value="Glu_permease_IIB"/>
</dbReference>
<dbReference type="Proteomes" id="UP000255036">
    <property type="component" value="Unassembled WGS sequence"/>
</dbReference>
<feature type="transmembrane region" description="Helical" evidence="12">
    <location>
        <begin position="170"/>
        <end position="190"/>
    </location>
</feature>
<dbReference type="InterPro" id="IPR001996">
    <property type="entry name" value="PTS_IIB_1"/>
</dbReference>
<evidence type="ECO:0000256" key="1">
    <source>
        <dbReference type="ARBA" id="ARBA00004651"/>
    </source>
</evidence>
<comment type="caution">
    <text evidence="15">The sequence shown here is derived from an EMBL/GenBank/DDBJ whole genome shotgun (WGS) entry which is preliminary data.</text>
</comment>
<evidence type="ECO:0000256" key="4">
    <source>
        <dbReference type="ARBA" id="ARBA00022597"/>
    </source>
</evidence>
<feature type="transmembrane region" description="Helical" evidence="12">
    <location>
        <begin position="90"/>
        <end position="109"/>
    </location>
</feature>
<dbReference type="GO" id="GO:0008982">
    <property type="term" value="F:protein-N(PI)-phosphohistidine-sugar phosphotransferase activity"/>
    <property type="evidence" value="ECO:0007669"/>
    <property type="project" value="InterPro"/>
</dbReference>
<dbReference type="GO" id="GO:0005886">
    <property type="term" value="C:plasma membrane"/>
    <property type="evidence" value="ECO:0007669"/>
    <property type="project" value="UniProtKB-SubCell"/>
</dbReference>
<dbReference type="EMBL" id="QRCT01000049">
    <property type="protein sequence ID" value="RDU22677.1"/>
    <property type="molecule type" value="Genomic_DNA"/>
</dbReference>
<dbReference type="InterPro" id="IPR018113">
    <property type="entry name" value="PTrfase_EIIB_Cys"/>
</dbReference>
<evidence type="ECO:0000256" key="11">
    <source>
        <dbReference type="PROSITE-ProRule" id="PRU00421"/>
    </source>
</evidence>
<keyword evidence="16" id="KW-1185">Reference proteome</keyword>
<evidence type="ECO:0000313" key="15">
    <source>
        <dbReference type="EMBL" id="RDU22677.1"/>
    </source>
</evidence>
<keyword evidence="3" id="KW-1003">Cell membrane</keyword>